<feature type="transmembrane region" description="Helical" evidence="6">
    <location>
        <begin position="171"/>
        <end position="188"/>
    </location>
</feature>
<dbReference type="STRING" id="284581.AMD01_17625"/>
<dbReference type="EMBL" id="LILC01000023">
    <property type="protein sequence ID" value="KOO42954.1"/>
    <property type="molecule type" value="Genomic_DNA"/>
</dbReference>
<dbReference type="Proteomes" id="UP000037558">
    <property type="component" value="Unassembled WGS sequence"/>
</dbReference>
<evidence type="ECO:0000256" key="1">
    <source>
        <dbReference type="ARBA" id="ARBA00004141"/>
    </source>
</evidence>
<name>A0A0M0KVX3_9BACI</name>
<feature type="transmembrane region" description="Helical" evidence="6">
    <location>
        <begin position="80"/>
        <end position="97"/>
    </location>
</feature>
<evidence type="ECO:0000256" key="5">
    <source>
        <dbReference type="ARBA" id="ARBA00023136"/>
    </source>
</evidence>
<comment type="similarity">
    <text evidence="2">Belongs to the TspO/BZRP family.</text>
</comment>
<dbReference type="InterPro" id="IPR004307">
    <property type="entry name" value="TspO_MBR"/>
</dbReference>
<keyword evidence="3 6" id="KW-0812">Transmembrane</keyword>
<keyword evidence="4 6" id="KW-1133">Transmembrane helix</keyword>
<dbReference type="AlphaFoldDB" id="A0A0M0KVX3"/>
<dbReference type="GO" id="GO:0016020">
    <property type="term" value="C:membrane"/>
    <property type="evidence" value="ECO:0007669"/>
    <property type="project" value="UniProtKB-SubCell"/>
</dbReference>
<feature type="transmembrane region" description="Helical" evidence="6">
    <location>
        <begin position="218"/>
        <end position="238"/>
    </location>
</feature>
<gene>
    <name evidence="7" type="ORF">AMD01_17625</name>
</gene>
<sequence>MKKGTGLFIANVVVFLAVLIVNYTMAVGQNIGGISGEINYLFKPAPYAFSIWGLIYLLLAVWIIRAFFTTGEERDVYQKIGLWFPLNLLLNALWVIVFGKGHIVLSVFVIIALLLTLIVIYTIIQNSVVRKILLRTPISIYLGWVSVATIVNIFTVLTYKNVESLLGLDQLTWTLIMLVIGGLLAIYFTFKNKDIAYPLVVVWAYIAIIVEQKDMPSIVVTAWITIAAIAVAILIECVRKIKR</sequence>
<keyword evidence="5 6" id="KW-0472">Membrane</keyword>
<dbReference type="PANTHER" id="PTHR33802">
    <property type="entry name" value="SI:CH211-161H7.5-RELATED"/>
    <property type="match status" value="1"/>
</dbReference>
<protein>
    <recommendedName>
        <fullName evidence="9">Tryptophan-rich sensory protein</fullName>
    </recommendedName>
</protein>
<evidence type="ECO:0000313" key="8">
    <source>
        <dbReference type="Proteomes" id="UP000037558"/>
    </source>
</evidence>
<evidence type="ECO:0008006" key="9">
    <source>
        <dbReference type="Google" id="ProtNLM"/>
    </source>
</evidence>
<comment type="caution">
    <text evidence="7">The sequence shown here is derived from an EMBL/GenBank/DDBJ whole genome shotgun (WGS) entry which is preliminary data.</text>
</comment>
<feature type="transmembrane region" description="Helical" evidence="6">
    <location>
        <begin position="136"/>
        <end position="159"/>
    </location>
</feature>
<dbReference type="OrthoDB" id="5189031at2"/>
<proteinExistence type="inferred from homology"/>
<evidence type="ECO:0000313" key="7">
    <source>
        <dbReference type="EMBL" id="KOO42954.1"/>
    </source>
</evidence>
<dbReference type="RefSeq" id="WP_053402759.1">
    <property type="nucleotide sequence ID" value="NZ_LILC01000023.1"/>
</dbReference>
<dbReference type="PANTHER" id="PTHR33802:SF1">
    <property type="entry name" value="XK-RELATED PROTEIN"/>
    <property type="match status" value="1"/>
</dbReference>
<feature type="transmembrane region" description="Helical" evidence="6">
    <location>
        <begin position="47"/>
        <end position="68"/>
    </location>
</feature>
<accession>A0A0M0KVX3</accession>
<reference evidence="8" key="1">
    <citation type="submission" date="2015-08" db="EMBL/GenBank/DDBJ databases">
        <title>Fjat-14210 dsm16467.</title>
        <authorList>
            <person name="Liu B."/>
            <person name="Wang J."/>
            <person name="Zhu Y."/>
            <person name="Liu G."/>
            <person name="Chen Q."/>
            <person name="Chen Z."/>
            <person name="Lan J."/>
            <person name="Che J."/>
            <person name="Ge C."/>
            <person name="Shi H."/>
            <person name="Pan Z."/>
            <person name="Liu X."/>
        </authorList>
    </citation>
    <scope>NUCLEOTIDE SEQUENCE [LARGE SCALE GENOMIC DNA]</scope>
    <source>
        <strain evidence="8">DSM 16467</strain>
    </source>
</reference>
<organism evidence="7 8">
    <name type="scientific">Priestia koreensis</name>
    <dbReference type="NCBI Taxonomy" id="284581"/>
    <lineage>
        <taxon>Bacteria</taxon>
        <taxon>Bacillati</taxon>
        <taxon>Bacillota</taxon>
        <taxon>Bacilli</taxon>
        <taxon>Bacillales</taxon>
        <taxon>Bacillaceae</taxon>
        <taxon>Priestia</taxon>
    </lineage>
</organism>
<evidence type="ECO:0000256" key="3">
    <source>
        <dbReference type="ARBA" id="ARBA00022692"/>
    </source>
</evidence>
<comment type="subcellular location">
    <subcellularLocation>
        <location evidence="1">Membrane</location>
        <topology evidence="1">Multi-pass membrane protein</topology>
    </subcellularLocation>
</comment>
<feature type="transmembrane region" description="Helical" evidence="6">
    <location>
        <begin position="195"/>
        <end position="212"/>
    </location>
</feature>
<dbReference type="InterPro" id="IPR038330">
    <property type="entry name" value="TspO/MBR-related_sf"/>
</dbReference>
<evidence type="ECO:0000256" key="2">
    <source>
        <dbReference type="ARBA" id="ARBA00007524"/>
    </source>
</evidence>
<dbReference type="Gene3D" id="1.20.1260.100">
    <property type="entry name" value="TspO/MBR protein"/>
    <property type="match status" value="1"/>
</dbReference>
<dbReference type="PATRIC" id="fig|284581.3.peg.3037"/>
<feature type="transmembrane region" description="Helical" evidence="6">
    <location>
        <begin position="103"/>
        <end position="124"/>
    </location>
</feature>
<evidence type="ECO:0000256" key="6">
    <source>
        <dbReference type="SAM" id="Phobius"/>
    </source>
</evidence>
<evidence type="ECO:0000256" key="4">
    <source>
        <dbReference type="ARBA" id="ARBA00022989"/>
    </source>
</evidence>
<keyword evidence="8" id="KW-1185">Reference proteome</keyword>
<dbReference type="Pfam" id="PF03073">
    <property type="entry name" value="TspO_MBR"/>
    <property type="match status" value="1"/>
</dbReference>
<feature type="transmembrane region" description="Helical" evidence="6">
    <location>
        <begin position="7"/>
        <end position="27"/>
    </location>
</feature>